<dbReference type="Gene3D" id="1.10.287.130">
    <property type="match status" value="1"/>
</dbReference>
<keyword evidence="6 14" id="KW-0808">Transferase</keyword>
<dbReference type="InterPro" id="IPR006290">
    <property type="entry name" value="CztS_silS_copS"/>
</dbReference>
<dbReference type="CDD" id="cd00075">
    <property type="entry name" value="HATPase"/>
    <property type="match status" value="1"/>
</dbReference>
<proteinExistence type="predicted"/>
<evidence type="ECO:0000256" key="9">
    <source>
        <dbReference type="ARBA" id="ARBA00022777"/>
    </source>
</evidence>
<organism evidence="18 19">
    <name type="scientific">Aromatoleum diolicum</name>
    <dbReference type="NCBI Taxonomy" id="75796"/>
    <lineage>
        <taxon>Bacteria</taxon>
        <taxon>Pseudomonadati</taxon>
        <taxon>Pseudomonadota</taxon>
        <taxon>Betaproteobacteria</taxon>
        <taxon>Rhodocyclales</taxon>
        <taxon>Rhodocyclaceae</taxon>
        <taxon>Aromatoleum</taxon>
    </lineage>
</organism>
<dbReference type="InterPro" id="IPR048590">
    <property type="entry name" value="CusS-like_sensor"/>
</dbReference>
<evidence type="ECO:0000256" key="7">
    <source>
        <dbReference type="ARBA" id="ARBA00022692"/>
    </source>
</evidence>
<name>A0ABX1Q662_9RHOO</name>
<dbReference type="RefSeq" id="WP_169258959.1">
    <property type="nucleotide sequence ID" value="NZ_WTVQ01000004.1"/>
</dbReference>
<keyword evidence="7 14" id="KW-0812">Transmembrane</keyword>
<dbReference type="InterPro" id="IPR050428">
    <property type="entry name" value="TCS_sensor_his_kinase"/>
</dbReference>
<feature type="region of interest" description="Disordered" evidence="15">
    <location>
        <begin position="475"/>
        <end position="497"/>
    </location>
</feature>
<dbReference type="PROSITE" id="PS50885">
    <property type="entry name" value="HAMP"/>
    <property type="match status" value="1"/>
</dbReference>
<keyword evidence="8 14" id="KW-0547">Nucleotide-binding</keyword>
<dbReference type="Gene3D" id="6.10.340.10">
    <property type="match status" value="1"/>
</dbReference>
<dbReference type="Pfam" id="PF00672">
    <property type="entry name" value="HAMP"/>
    <property type="match status" value="1"/>
</dbReference>
<keyword evidence="5" id="KW-0597">Phosphoprotein</keyword>
<dbReference type="NCBIfam" id="TIGR01386">
    <property type="entry name" value="cztS_silS_copS"/>
    <property type="match status" value="1"/>
</dbReference>
<evidence type="ECO:0000256" key="4">
    <source>
        <dbReference type="ARBA" id="ARBA00022519"/>
    </source>
</evidence>
<dbReference type="InterPro" id="IPR036890">
    <property type="entry name" value="HATPase_C_sf"/>
</dbReference>
<keyword evidence="4 14" id="KW-0997">Cell inner membrane</keyword>
<dbReference type="Pfam" id="PF00512">
    <property type="entry name" value="HisKA"/>
    <property type="match status" value="1"/>
</dbReference>
<dbReference type="InterPro" id="IPR005467">
    <property type="entry name" value="His_kinase_dom"/>
</dbReference>
<evidence type="ECO:0000256" key="6">
    <source>
        <dbReference type="ARBA" id="ARBA00022679"/>
    </source>
</evidence>
<evidence type="ECO:0000313" key="19">
    <source>
        <dbReference type="Proteomes" id="UP000648984"/>
    </source>
</evidence>
<dbReference type="PRINTS" id="PR00344">
    <property type="entry name" value="BCTRLSENSOR"/>
</dbReference>
<evidence type="ECO:0000256" key="12">
    <source>
        <dbReference type="ARBA" id="ARBA00023012"/>
    </source>
</evidence>
<dbReference type="Pfam" id="PF21085">
    <property type="entry name" value="CusS"/>
    <property type="match status" value="1"/>
</dbReference>
<evidence type="ECO:0000256" key="1">
    <source>
        <dbReference type="ARBA" id="ARBA00000085"/>
    </source>
</evidence>
<gene>
    <name evidence="18" type="ORF">GPA25_03430</name>
</gene>
<evidence type="ECO:0000256" key="15">
    <source>
        <dbReference type="SAM" id="MobiDB-lite"/>
    </source>
</evidence>
<dbReference type="EC" id="2.7.13.3" evidence="14"/>
<keyword evidence="11 14" id="KW-1133">Transmembrane helix</keyword>
<evidence type="ECO:0000256" key="13">
    <source>
        <dbReference type="ARBA" id="ARBA00023136"/>
    </source>
</evidence>
<keyword evidence="13 14" id="KW-0472">Membrane</keyword>
<evidence type="ECO:0000259" key="16">
    <source>
        <dbReference type="PROSITE" id="PS50109"/>
    </source>
</evidence>
<keyword evidence="12 14" id="KW-0902">Two-component regulatory system</keyword>
<evidence type="ECO:0000256" key="10">
    <source>
        <dbReference type="ARBA" id="ARBA00022840"/>
    </source>
</evidence>
<accession>A0ABX1Q662</accession>
<feature type="domain" description="Histidine kinase" evidence="16">
    <location>
        <begin position="253"/>
        <end position="470"/>
    </location>
</feature>
<evidence type="ECO:0000256" key="2">
    <source>
        <dbReference type="ARBA" id="ARBA00004429"/>
    </source>
</evidence>
<dbReference type="InterPro" id="IPR003661">
    <property type="entry name" value="HisK_dim/P_dom"/>
</dbReference>
<dbReference type="EMBL" id="WTVQ01000004">
    <property type="protein sequence ID" value="NMG73803.1"/>
    <property type="molecule type" value="Genomic_DNA"/>
</dbReference>
<keyword evidence="9 14" id="KW-0418">Kinase</keyword>
<evidence type="ECO:0000256" key="11">
    <source>
        <dbReference type="ARBA" id="ARBA00022989"/>
    </source>
</evidence>
<keyword evidence="10 14" id="KW-0067">ATP-binding</keyword>
<dbReference type="Pfam" id="PF02518">
    <property type="entry name" value="HATPase_c"/>
    <property type="match status" value="1"/>
</dbReference>
<keyword evidence="19" id="KW-1185">Reference proteome</keyword>
<dbReference type="GO" id="GO:0004673">
    <property type="term" value="F:protein histidine kinase activity"/>
    <property type="evidence" value="ECO:0007669"/>
    <property type="project" value="UniProtKB-EC"/>
</dbReference>
<evidence type="ECO:0000256" key="14">
    <source>
        <dbReference type="RuleBase" id="RU364088"/>
    </source>
</evidence>
<reference evidence="18 19" key="1">
    <citation type="submission" date="2019-12" db="EMBL/GenBank/DDBJ databases">
        <title>Comparative genomics gives insights into the taxonomy of the Azoarcus-Aromatoleum group and reveals separate origins of nif in the plant-associated Azoarcus and non-plant-associated Aromatoleum sub-groups.</title>
        <authorList>
            <person name="Lafos M."/>
            <person name="Maluk M."/>
            <person name="Batista M."/>
            <person name="Junghare M."/>
            <person name="Carmona M."/>
            <person name="Faoro H."/>
            <person name="Cruz L.M."/>
            <person name="Battistoni F."/>
            <person name="De Souza E."/>
            <person name="Pedrosa F."/>
            <person name="Chen W.-M."/>
            <person name="Poole P.S."/>
            <person name="Dixon R.A."/>
            <person name="James E.K."/>
        </authorList>
    </citation>
    <scope>NUCLEOTIDE SEQUENCE [LARGE SCALE GENOMIC DNA]</scope>
    <source>
        <strain evidence="18 19">22Lin</strain>
    </source>
</reference>
<evidence type="ECO:0000259" key="17">
    <source>
        <dbReference type="PROSITE" id="PS50885"/>
    </source>
</evidence>
<protein>
    <recommendedName>
        <fullName evidence="14">Sensor protein</fullName>
        <ecNumber evidence="14">2.7.13.3</ecNumber>
    </recommendedName>
</protein>
<comment type="subcellular location">
    <subcellularLocation>
        <location evidence="2">Cell inner membrane</location>
        <topology evidence="2">Multi-pass membrane protein</topology>
    </subcellularLocation>
</comment>
<dbReference type="InterPro" id="IPR003660">
    <property type="entry name" value="HAMP_dom"/>
</dbReference>
<dbReference type="Gene3D" id="3.30.565.10">
    <property type="entry name" value="Histidine kinase-like ATPase, C-terminal domain"/>
    <property type="match status" value="1"/>
</dbReference>
<evidence type="ECO:0000256" key="3">
    <source>
        <dbReference type="ARBA" id="ARBA00022475"/>
    </source>
</evidence>
<dbReference type="Proteomes" id="UP000648984">
    <property type="component" value="Unassembled WGS sequence"/>
</dbReference>
<dbReference type="SMART" id="SM00387">
    <property type="entry name" value="HATPase_c"/>
    <property type="match status" value="1"/>
</dbReference>
<dbReference type="PANTHER" id="PTHR45436:SF15">
    <property type="entry name" value="SENSOR HISTIDINE KINASE CUSS"/>
    <property type="match status" value="1"/>
</dbReference>
<feature type="domain" description="HAMP" evidence="17">
    <location>
        <begin position="192"/>
        <end position="245"/>
    </location>
</feature>
<dbReference type="InterPro" id="IPR036097">
    <property type="entry name" value="HisK_dim/P_sf"/>
</dbReference>
<keyword evidence="3 14" id="KW-1003">Cell membrane</keyword>
<evidence type="ECO:0000313" key="18">
    <source>
        <dbReference type="EMBL" id="NMG73803.1"/>
    </source>
</evidence>
<comment type="catalytic activity">
    <reaction evidence="1 14">
        <text>ATP + protein L-histidine = ADP + protein N-phospho-L-histidine.</text>
        <dbReference type="EC" id="2.7.13.3"/>
    </reaction>
</comment>
<sequence length="497" mass="52946">MPRLSLTLRLTLLFGALFAAVLLGLGAYISATVERHFEEGDLVELHGKLELARSVLAQVRDEADFANVAQQLDSALVGHHSLSIAVVRDGGAGEILFASSGAGFPERVVREATVADATAYPAARVWEQDGHSYRGVVASARTGIADAPAARVVVSMDIEHHRVFMRDFERSLWLAVALAIVATGLLGAVAARGGLAPLRNMAEVARGVSTKHLHARIGMADLPVELEALAGELNAMMARLEDGFRRLSEFSSDIAHELRTPISNLMTQTQVALSRARDPDACREILLSNLEEYERLARMIADMLFLAQADNGLLPRPAETLALADEARALADFYEALAEERGLRLEFAGDATVRGDRLMLRRALSNLLSNALRHTAAGGTVRIAIDTVGDGGTGVARLAVSNPGEAIPPEHLARIFDRFHRVDAARARQSDGAGLGLAITRSIVEAHGGRVEVESAHGLTTFTLHLPLASAGATGLAANTRRAEPPPPGTDQLSSTV</sequence>
<dbReference type="CDD" id="cd00082">
    <property type="entry name" value="HisKA"/>
    <property type="match status" value="1"/>
</dbReference>
<dbReference type="SUPFAM" id="SSF55874">
    <property type="entry name" value="ATPase domain of HSP90 chaperone/DNA topoisomerase II/histidine kinase"/>
    <property type="match status" value="1"/>
</dbReference>
<dbReference type="SUPFAM" id="SSF47384">
    <property type="entry name" value="Homodimeric domain of signal transducing histidine kinase"/>
    <property type="match status" value="1"/>
</dbReference>
<comment type="caution">
    <text evidence="18">The sequence shown here is derived from an EMBL/GenBank/DDBJ whole genome shotgun (WGS) entry which is preliminary data.</text>
</comment>
<dbReference type="InterPro" id="IPR004358">
    <property type="entry name" value="Sig_transdc_His_kin-like_C"/>
</dbReference>
<dbReference type="PANTHER" id="PTHR45436">
    <property type="entry name" value="SENSOR HISTIDINE KINASE YKOH"/>
    <property type="match status" value="1"/>
</dbReference>
<comment type="function">
    <text evidence="14">Member of a two-component regulatory system.</text>
</comment>
<evidence type="ECO:0000256" key="8">
    <source>
        <dbReference type="ARBA" id="ARBA00022741"/>
    </source>
</evidence>
<evidence type="ECO:0000256" key="5">
    <source>
        <dbReference type="ARBA" id="ARBA00022553"/>
    </source>
</evidence>
<feature type="transmembrane region" description="Helical" evidence="14">
    <location>
        <begin position="172"/>
        <end position="191"/>
    </location>
</feature>
<dbReference type="PROSITE" id="PS50109">
    <property type="entry name" value="HIS_KIN"/>
    <property type="match status" value="1"/>
</dbReference>
<dbReference type="InterPro" id="IPR003594">
    <property type="entry name" value="HATPase_dom"/>
</dbReference>
<dbReference type="SMART" id="SM00388">
    <property type="entry name" value="HisKA"/>
    <property type="match status" value="1"/>
</dbReference>